<accession>A0A4Z1IQQ5</accession>
<evidence type="ECO:0000313" key="2">
    <source>
        <dbReference type="Proteomes" id="UP000297527"/>
    </source>
</evidence>
<proteinExistence type="predicted"/>
<dbReference type="AlphaFoldDB" id="A0A4Z1IQQ5"/>
<gene>
    <name evidence="1" type="ORF">BCON_0016g00770</name>
</gene>
<sequence length="67" mass="7594">MTAEVLTGCVEYLLILYTYYEIMQSLAGSIAPKVKLSEEVVRLSPPVLSKKQQIKKSFRADDFALIR</sequence>
<comment type="caution">
    <text evidence="1">The sequence shown here is derived from an EMBL/GenBank/DDBJ whole genome shotgun (WGS) entry which is preliminary data.</text>
</comment>
<name>A0A4Z1IQQ5_9HELO</name>
<organism evidence="1 2">
    <name type="scientific">Botryotinia convoluta</name>
    <dbReference type="NCBI Taxonomy" id="54673"/>
    <lineage>
        <taxon>Eukaryota</taxon>
        <taxon>Fungi</taxon>
        <taxon>Dikarya</taxon>
        <taxon>Ascomycota</taxon>
        <taxon>Pezizomycotina</taxon>
        <taxon>Leotiomycetes</taxon>
        <taxon>Helotiales</taxon>
        <taxon>Sclerotiniaceae</taxon>
        <taxon>Botryotinia</taxon>
    </lineage>
</organism>
<protein>
    <submittedName>
        <fullName evidence="1">Uncharacterized protein</fullName>
    </submittedName>
</protein>
<dbReference type="EMBL" id="PQXN01000016">
    <property type="protein sequence ID" value="TGO62984.1"/>
    <property type="molecule type" value="Genomic_DNA"/>
</dbReference>
<evidence type="ECO:0000313" key="1">
    <source>
        <dbReference type="EMBL" id="TGO62984.1"/>
    </source>
</evidence>
<keyword evidence="2" id="KW-1185">Reference proteome</keyword>
<reference evidence="1 2" key="1">
    <citation type="submission" date="2017-12" db="EMBL/GenBank/DDBJ databases">
        <title>Comparative genomics of Botrytis spp.</title>
        <authorList>
            <person name="Valero-Jimenez C.A."/>
            <person name="Tapia P."/>
            <person name="Veloso J."/>
            <person name="Silva-Moreno E."/>
            <person name="Staats M."/>
            <person name="Valdes J.H."/>
            <person name="Van Kan J.A.L."/>
        </authorList>
    </citation>
    <scope>NUCLEOTIDE SEQUENCE [LARGE SCALE GENOMIC DNA]</scope>
    <source>
        <strain evidence="1 2">MUCL11595</strain>
    </source>
</reference>
<dbReference type="Proteomes" id="UP000297527">
    <property type="component" value="Unassembled WGS sequence"/>
</dbReference>